<sequence length="324" mass="34797">MSRNPIVAVLHAHVLPSDELMAPVASRAEVRYTGKAGLSDALDGADVLFLYDFLTDAVPGAWHAAGSLQWLHIAAAGVDPVMFPEARDSDVTITNSRGVFDGAIAEYVLAQILSFAKDLPGSLRLQQTHTWQHRESERIAGRSALIVGTGPIGRAIARLLRAAGMEVSGSGRAARNADPDFGTVAATEDLPEQLAVADYVIAVAPLTEQTRHLFRDSTFAAMKPGARFVNVGRGELVRTDDLVAALRTGTIAGAALDVFDTEPLPAGHPLWDMPNVSITPHNSGDFAGWRDDLVTVFTDNFERWVAGYPLENVVDKHLGYVPSR</sequence>
<dbReference type="GO" id="GO:0016491">
    <property type="term" value="F:oxidoreductase activity"/>
    <property type="evidence" value="ECO:0007669"/>
    <property type="project" value="UniProtKB-KW"/>
</dbReference>
<dbReference type="InterPro" id="IPR036291">
    <property type="entry name" value="NAD(P)-bd_dom_sf"/>
</dbReference>
<dbReference type="Proteomes" id="UP000028488">
    <property type="component" value="Chromosome"/>
</dbReference>
<dbReference type="AlphaFoldDB" id="A0A076EL72"/>
<evidence type="ECO:0000256" key="1">
    <source>
        <dbReference type="ARBA" id="ARBA00023002"/>
    </source>
</evidence>
<dbReference type="EMBL" id="CP008947">
    <property type="protein sequence ID" value="AII06501.1"/>
    <property type="molecule type" value="Genomic_DNA"/>
</dbReference>
<protein>
    <submittedName>
        <fullName evidence="4">2-hydroxyacid dehydrogenase</fullName>
    </submittedName>
</protein>
<dbReference type="PANTHER" id="PTHR43333">
    <property type="entry name" value="2-HACID_DH_C DOMAIN-CONTAINING PROTEIN"/>
    <property type="match status" value="1"/>
</dbReference>
<reference evidence="4 5" key="1">
    <citation type="submission" date="2014-07" db="EMBL/GenBank/DDBJ databases">
        <title>Genome Sequence of Rhodococcus opacus Strain R7, a Biodegrader of Mono- and Polycyclic Aromatic Hydrocarbons.</title>
        <authorList>
            <person name="Di Gennaro P."/>
            <person name="Zampolli J."/>
            <person name="Presti I."/>
            <person name="Cappelletti M."/>
            <person name="D'Ursi P."/>
            <person name="Orro A."/>
            <person name="Mezzelani A."/>
            <person name="Milanesi L."/>
        </authorList>
    </citation>
    <scope>NUCLEOTIDE SEQUENCE [LARGE SCALE GENOMIC DNA]</scope>
    <source>
        <strain evidence="4 5">R7</strain>
    </source>
</reference>
<dbReference type="FunFam" id="3.40.50.720:FF:000363">
    <property type="entry name" value="D-isomer specific 2-hydroxyacid dehydrogenase"/>
    <property type="match status" value="1"/>
</dbReference>
<dbReference type="Pfam" id="PF02826">
    <property type="entry name" value="2-Hacid_dh_C"/>
    <property type="match status" value="1"/>
</dbReference>
<feature type="domain" description="D-isomer specific 2-hydroxyacid dehydrogenase NAD-binding" evidence="3">
    <location>
        <begin position="109"/>
        <end position="282"/>
    </location>
</feature>
<dbReference type="CDD" id="cd05300">
    <property type="entry name" value="2-Hacid_dh_1"/>
    <property type="match status" value="1"/>
</dbReference>
<evidence type="ECO:0000313" key="4">
    <source>
        <dbReference type="EMBL" id="AII06501.1"/>
    </source>
</evidence>
<dbReference type="SUPFAM" id="SSF52283">
    <property type="entry name" value="Formate/glycerate dehydrogenase catalytic domain-like"/>
    <property type="match status" value="1"/>
</dbReference>
<evidence type="ECO:0000313" key="5">
    <source>
        <dbReference type="Proteomes" id="UP000028488"/>
    </source>
</evidence>
<dbReference type="GO" id="GO:0051287">
    <property type="term" value="F:NAD binding"/>
    <property type="evidence" value="ECO:0007669"/>
    <property type="project" value="InterPro"/>
</dbReference>
<dbReference type="InterPro" id="IPR006140">
    <property type="entry name" value="D-isomer_DH_NAD-bd"/>
</dbReference>
<keyword evidence="1" id="KW-0560">Oxidoreductase</keyword>
<dbReference type="eggNOG" id="COG0111">
    <property type="taxonomic scope" value="Bacteria"/>
</dbReference>
<dbReference type="SUPFAM" id="SSF51735">
    <property type="entry name" value="NAD(P)-binding Rossmann-fold domains"/>
    <property type="match status" value="1"/>
</dbReference>
<name>A0A076EL72_RHOOP</name>
<organism evidence="4 5">
    <name type="scientific">Rhodococcus opacus</name>
    <name type="common">Nocardia opaca</name>
    <dbReference type="NCBI Taxonomy" id="37919"/>
    <lineage>
        <taxon>Bacteria</taxon>
        <taxon>Bacillati</taxon>
        <taxon>Actinomycetota</taxon>
        <taxon>Actinomycetes</taxon>
        <taxon>Mycobacteriales</taxon>
        <taxon>Nocardiaceae</taxon>
        <taxon>Rhodococcus</taxon>
    </lineage>
</organism>
<dbReference type="PANTHER" id="PTHR43333:SF1">
    <property type="entry name" value="D-ISOMER SPECIFIC 2-HYDROXYACID DEHYDROGENASE NAD-BINDING DOMAIN-CONTAINING PROTEIN"/>
    <property type="match status" value="1"/>
</dbReference>
<accession>A0A076EL72</accession>
<gene>
    <name evidence="4" type="ORF">EP51_18500</name>
</gene>
<evidence type="ECO:0000256" key="2">
    <source>
        <dbReference type="ARBA" id="ARBA00023027"/>
    </source>
</evidence>
<keyword evidence="2" id="KW-0520">NAD</keyword>
<dbReference type="Gene3D" id="3.40.50.720">
    <property type="entry name" value="NAD(P)-binding Rossmann-like Domain"/>
    <property type="match status" value="2"/>
</dbReference>
<dbReference type="RefSeq" id="WP_037241887.1">
    <property type="nucleotide sequence ID" value="NZ_CP008947.1"/>
</dbReference>
<proteinExistence type="predicted"/>
<evidence type="ECO:0000259" key="3">
    <source>
        <dbReference type="Pfam" id="PF02826"/>
    </source>
</evidence>